<organism evidence="1 2">
    <name type="scientific">Staurois parvus</name>
    <dbReference type="NCBI Taxonomy" id="386267"/>
    <lineage>
        <taxon>Eukaryota</taxon>
        <taxon>Metazoa</taxon>
        <taxon>Chordata</taxon>
        <taxon>Craniata</taxon>
        <taxon>Vertebrata</taxon>
        <taxon>Euteleostomi</taxon>
        <taxon>Amphibia</taxon>
        <taxon>Batrachia</taxon>
        <taxon>Anura</taxon>
        <taxon>Neobatrachia</taxon>
        <taxon>Ranoidea</taxon>
        <taxon>Ranidae</taxon>
        <taxon>Staurois</taxon>
    </lineage>
</organism>
<keyword evidence="2" id="KW-1185">Reference proteome</keyword>
<gene>
    <name evidence="1" type="ORF">SPARVUS_LOCUS9524910</name>
</gene>
<evidence type="ECO:0000313" key="1">
    <source>
        <dbReference type="EMBL" id="CAI9581628.1"/>
    </source>
</evidence>
<reference evidence="1" key="1">
    <citation type="submission" date="2023-05" db="EMBL/GenBank/DDBJ databases">
        <authorList>
            <person name="Stuckert A."/>
        </authorList>
    </citation>
    <scope>NUCLEOTIDE SEQUENCE</scope>
</reference>
<dbReference type="EMBL" id="CATNWA010015290">
    <property type="protein sequence ID" value="CAI9581628.1"/>
    <property type="molecule type" value="Genomic_DNA"/>
</dbReference>
<feature type="non-terminal residue" evidence="1">
    <location>
        <position position="1"/>
    </location>
</feature>
<proteinExistence type="predicted"/>
<sequence>YTWHSQASTVLLATAKPRHVQQIARQRSVIHYSREHISTAVESSGNAELLLFPVASTLLITPLTVNRGIFSSREI</sequence>
<name>A0ABN9EDX5_9NEOB</name>
<dbReference type="Proteomes" id="UP001162483">
    <property type="component" value="Unassembled WGS sequence"/>
</dbReference>
<comment type="caution">
    <text evidence="1">The sequence shown here is derived from an EMBL/GenBank/DDBJ whole genome shotgun (WGS) entry which is preliminary data.</text>
</comment>
<accession>A0ABN9EDX5</accession>
<protein>
    <submittedName>
        <fullName evidence="1">Uncharacterized protein</fullName>
    </submittedName>
</protein>
<evidence type="ECO:0000313" key="2">
    <source>
        <dbReference type="Proteomes" id="UP001162483"/>
    </source>
</evidence>